<name>A0A8S4SB41_9NEOP</name>
<comment type="caution">
    <text evidence="1">The sequence shown here is derived from an EMBL/GenBank/DDBJ whole genome shotgun (WGS) entry which is preliminary data.</text>
</comment>
<evidence type="ECO:0000313" key="1">
    <source>
        <dbReference type="EMBL" id="CAH2245344.1"/>
    </source>
</evidence>
<protein>
    <submittedName>
        <fullName evidence="1">Jg4449 protein</fullName>
    </submittedName>
</protein>
<organism evidence="1 2">
    <name type="scientific">Pararge aegeria aegeria</name>
    <dbReference type="NCBI Taxonomy" id="348720"/>
    <lineage>
        <taxon>Eukaryota</taxon>
        <taxon>Metazoa</taxon>
        <taxon>Ecdysozoa</taxon>
        <taxon>Arthropoda</taxon>
        <taxon>Hexapoda</taxon>
        <taxon>Insecta</taxon>
        <taxon>Pterygota</taxon>
        <taxon>Neoptera</taxon>
        <taxon>Endopterygota</taxon>
        <taxon>Lepidoptera</taxon>
        <taxon>Glossata</taxon>
        <taxon>Ditrysia</taxon>
        <taxon>Papilionoidea</taxon>
        <taxon>Nymphalidae</taxon>
        <taxon>Satyrinae</taxon>
        <taxon>Satyrini</taxon>
        <taxon>Parargina</taxon>
        <taxon>Pararge</taxon>
    </lineage>
</organism>
<accession>A0A8S4SB41</accession>
<reference evidence="1" key="1">
    <citation type="submission" date="2022-03" db="EMBL/GenBank/DDBJ databases">
        <authorList>
            <person name="Lindestad O."/>
        </authorList>
    </citation>
    <scope>NUCLEOTIDE SEQUENCE</scope>
</reference>
<evidence type="ECO:0000313" key="2">
    <source>
        <dbReference type="Proteomes" id="UP000838756"/>
    </source>
</evidence>
<dbReference type="EMBL" id="CAKXAJ010025905">
    <property type="protein sequence ID" value="CAH2245344.1"/>
    <property type="molecule type" value="Genomic_DNA"/>
</dbReference>
<sequence>MRTLPVIGGVKRGEKTIVPRERLLRYSLEFIRRNEWDEMKREVLGTGTYSENGYVLLTNIINAKVYYVPALRKSLEQLKGWLTGHARRAFSSAGAGAEIYKQLINITHWVVYANHARW</sequence>
<gene>
    <name evidence="1" type="primary">jg4449</name>
    <name evidence="1" type="ORF">PAEG_LOCUS21074</name>
</gene>
<keyword evidence="2" id="KW-1185">Reference proteome</keyword>
<proteinExistence type="predicted"/>
<dbReference type="AlphaFoldDB" id="A0A8S4SB41"/>
<dbReference type="Proteomes" id="UP000838756">
    <property type="component" value="Unassembled WGS sequence"/>
</dbReference>